<protein>
    <submittedName>
        <fullName evidence="2">Endonuclease domain-containing protein</fullName>
    </submittedName>
</protein>
<dbReference type="GO" id="GO:0004519">
    <property type="term" value="F:endonuclease activity"/>
    <property type="evidence" value="ECO:0007669"/>
    <property type="project" value="UniProtKB-KW"/>
</dbReference>
<feature type="domain" description="DUF559" evidence="1">
    <location>
        <begin position="7"/>
        <end position="109"/>
    </location>
</feature>
<organism evidence="2 3">
    <name type="scientific">Seohaeicola nanhaiensis</name>
    <dbReference type="NCBI Taxonomy" id="1387282"/>
    <lineage>
        <taxon>Bacteria</taxon>
        <taxon>Pseudomonadati</taxon>
        <taxon>Pseudomonadota</taxon>
        <taxon>Alphaproteobacteria</taxon>
        <taxon>Rhodobacterales</taxon>
        <taxon>Roseobacteraceae</taxon>
        <taxon>Seohaeicola</taxon>
    </lineage>
</organism>
<dbReference type="CDD" id="cd01038">
    <property type="entry name" value="Endonuclease_DUF559"/>
    <property type="match status" value="1"/>
</dbReference>
<evidence type="ECO:0000313" key="2">
    <source>
        <dbReference type="EMBL" id="MFC4667198.1"/>
    </source>
</evidence>
<dbReference type="RefSeq" id="WP_380715185.1">
    <property type="nucleotide sequence ID" value="NZ_JBHSGI010000002.1"/>
</dbReference>
<dbReference type="Gene3D" id="3.40.960.10">
    <property type="entry name" value="VSR Endonuclease"/>
    <property type="match status" value="1"/>
</dbReference>
<keyword evidence="2" id="KW-0378">Hydrolase</keyword>
<name>A0ABV9KB23_9RHOB</name>
<dbReference type="InterPro" id="IPR011335">
    <property type="entry name" value="Restrct_endonuc-II-like"/>
</dbReference>
<keyword evidence="2" id="KW-0255">Endonuclease</keyword>
<dbReference type="PANTHER" id="PTHR38590:SF1">
    <property type="entry name" value="BLL0828 PROTEIN"/>
    <property type="match status" value="1"/>
</dbReference>
<dbReference type="PANTHER" id="PTHR38590">
    <property type="entry name" value="BLL0828 PROTEIN"/>
    <property type="match status" value="1"/>
</dbReference>
<dbReference type="InterPro" id="IPR007569">
    <property type="entry name" value="DUF559"/>
</dbReference>
<proteinExistence type="predicted"/>
<keyword evidence="2" id="KW-0540">Nuclease</keyword>
<dbReference type="EMBL" id="JBHSGI010000002">
    <property type="protein sequence ID" value="MFC4667198.1"/>
    <property type="molecule type" value="Genomic_DNA"/>
</dbReference>
<reference evidence="3" key="1">
    <citation type="journal article" date="2019" name="Int. J. Syst. Evol. Microbiol.">
        <title>The Global Catalogue of Microorganisms (GCM) 10K type strain sequencing project: providing services to taxonomists for standard genome sequencing and annotation.</title>
        <authorList>
            <consortium name="The Broad Institute Genomics Platform"/>
            <consortium name="The Broad Institute Genome Sequencing Center for Infectious Disease"/>
            <person name="Wu L."/>
            <person name="Ma J."/>
        </authorList>
    </citation>
    <scope>NUCLEOTIDE SEQUENCE [LARGE SCALE GENOMIC DNA]</scope>
    <source>
        <strain evidence="3">CGMCC 4.7283</strain>
    </source>
</reference>
<dbReference type="SUPFAM" id="SSF52980">
    <property type="entry name" value="Restriction endonuclease-like"/>
    <property type="match status" value="1"/>
</dbReference>
<dbReference type="Proteomes" id="UP001595973">
    <property type="component" value="Unassembled WGS sequence"/>
</dbReference>
<evidence type="ECO:0000313" key="3">
    <source>
        <dbReference type="Proteomes" id="UP001595973"/>
    </source>
</evidence>
<comment type="caution">
    <text evidence="2">The sequence shown here is derived from an EMBL/GenBank/DDBJ whole genome shotgun (WGS) entry which is preliminary data.</text>
</comment>
<evidence type="ECO:0000259" key="1">
    <source>
        <dbReference type="Pfam" id="PF04480"/>
    </source>
</evidence>
<accession>A0ABV9KB23</accession>
<dbReference type="InterPro" id="IPR047216">
    <property type="entry name" value="Endonuclease_DUF559_bact"/>
</dbReference>
<sequence>MRQSALQTSRARRLRREMTAAERILWYQLRDRRLCGLKFRRQVPVGPYIADFLCPERRLIVEADGGGHGDSATDAARDAWLARNGFVVLRLWNSDILDNLPGVLTRIAERAA</sequence>
<dbReference type="Pfam" id="PF04480">
    <property type="entry name" value="DUF559"/>
    <property type="match status" value="1"/>
</dbReference>
<gene>
    <name evidence="2" type="ORF">ACFO5X_01420</name>
</gene>
<keyword evidence="3" id="KW-1185">Reference proteome</keyword>